<dbReference type="AlphaFoldDB" id="A0ABD3TSQ8"/>
<name>A0ABD3TSQ8_9LAMI</name>
<organism evidence="2 3">
    <name type="scientific">Penstemon smallii</name>
    <dbReference type="NCBI Taxonomy" id="265156"/>
    <lineage>
        <taxon>Eukaryota</taxon>
        <taxon>Viridiplantae</taxon>
        <taxon>Streptophyta</taxon>
        <taxon>Embryophyta</taxon>
        <taxon>Tracheophyta</taxon>
        <taxon>Spermatophyta</taxon>
        <taxon>Magnoliopsida</taxon>
        <taxon>eudicotyledons</taxon>
        <taxon>Gunneridae</taxon>
        <taxon>Pentapetalae</taxon>
        <taxon>asterids</taxon>
        <taxon>lamiids</taxon>
        <taxon>Lamiales</taxon>
        <taxon>Plantaginaceae</taxon>
        <taxon>Cheloneae</taxon>
        <taxon>Penstemon</taxon>
    </lineage>
</organism>
<feature type="region of interest" description="Disordered" evidence="1">
    <location>
        <begin position="122"/>
        <end position="142"/>
    </location>
</feature>
<proteinExistence type="predicted"/>
<feature type="compositionally biased region" description="Polar residues" evidence="1">
    <location>
        <begin position="129"/>
        <end position="142"/>
    </location>
</feature>
<dbReference type="EMBL" id="JBJXBP010000003">
    <property type="protein sequence ID" value="KAL3839335.1"/>
    <property type="molecule type" value="Genomic_DNA"/>
</dbReference>
<accession>A0ABD3TSQ8</accession>
<keyword evidence="3" id="KW-1185">Reference proteome</keyword>
<protein>
    <recommendedName>
        <fullName evidence="4">RING-CH-type domain-containing protein</fullName>
    </recommendedName>
</protein>
<comment type="caution">
    <text evidence="2">The sequence shown here is derived from an EMBL/GenBank/DDBJ whole genome shotgun (WGS) entry which is preliminary data.</text>
</comment>
<dbReference type="PANTHER" id="PTHR46158">
    <property type="entry name" value="OS02G0165000 PROTEIN"/>
    <property type="match status" value="1"/>
</dbReference>
<sequence>MDGCVAQAMRPPSFNSNNLEPNRKLKKGVVVTTPPNTANTTHEVEIYNTIPEEEAVCRFCFHQLFPVDINNNNVMKTKCGCPLTLTHENCANNKKKCDMCDQDVGYIRVTLSRASCISKKKEVDDKGSSSRSRNPLNMYNNQ</sequence>
<dbReference type="PANTHER" id="PTHR46158:SF1">
    <property type="entry name" value="RING_U-BOX SUPERFAMILY PROTEIN"/>
    <property type="match status" value="1"/>
</dbReference>
<reference evidence="2 3" key="1">
    <citation type="submission" date="2024-12" db="EMBL/GenBank/DDBJ databases">
        <title>The unique morphological basis and parallel evolutionary history of personate flowers in Penstemon.</title>
        <authorList>
            <person name="Depatie T.H."/>
            <person name="Wessinger C.A."/>
        </authorList>
    </citation>
    <scope>NUCLEOTIDE SEQUENCE [LARGE SCALE GENOMIC DNA]</scope>
    <source>
        <strain evidence="2">WTNN_2</strain>
        <tissue evidence="2">Leaf</tissue>
    </source>
</reference>
<evidence type="ECO:0000313" key="3">
    <source>
        <dbReference type="Proteomes" id="UP001634393"/>
    </source>
</evidence>
<dbReference type="Proteomes" id="UP001634393">
    <property type="component" value="Unassembled WGS sequence"/>
</dbReference>
<evidence type="ECO:0000256" key="1">
    <source>
        <dbReference type="SAM" id="MobiDB-lite"/>
    </source>
</evidence>
<gene>
    <name evidence="2" type="ORF">ACJIZ3_023926</name>
</gene>
<evidence type="ECO:0000313" key="2">
    <source>
        <dbReference type="EMBL" id="KAL3839335.1"/>
    </source>
</evidence>
<evidence type="ECO:0008006" key="4">
    <source>
        <dbReference type="Google" id="ProtNLM"/>
    </source>
</evidence>